<dbReference type="InterPro" id="IPR036396">
    <property type="entry name" value="Cyt_P450_sf"/>
</dbReference>
<name>A0ABR9JYR2_9ACTN</name>
<dbReference type="PANTHER" id="PTHR46696">
    <property type="entry name" value="P450, PUTATIVE (EUROFUNG)-RELATED"/>
    <property type="match status" value="1"/>
</dbReference>
<gene>
    <name evidence="3" type="ORF">H4W34_005554</name>
</gene>
<evidence type="ECO:0000313" key="3">
    <source>
        <dbReference type="EMBL" id="MBE1535721.1"/>
    </source>
</evidence>
<sequence length="386" mass="41462">MDFDPRDPYSRYARARAADGPTFVPELDAWLVARDADVRAVLRDAEAFSSANALRPDVVPGPEAVAVLGSVPSGGPVVVTADGDEHRRLREPLTRGLSPKRVAAAVPFITGRAEALVAGFAADGRVELMGRYARVLPGEVIGHLLGLDPADVPAAVEGSYRAEDLVFRPMPVDEQVAAAQVVAGMKRMLDAHVRARGGEPGDDLCGEMIRAIGPHATLLSNLQNILLAGHLTTTALIGNAVLHLLRRREQWELLCERPELIPAAVEETARYEAPVQGFRRVTTRPVTLAGTDLPEGAAVFVAFGAAGRDEAAHHRPDEFDITRPPGRHLAFGHGAHACPGANLAREQARIALETLTRELPGLRVAEPVEMPPNLIHRSPAELFVTW</sequence>
<evidence type="ECO:0000256" key="2">
    <source>
        <dbReference type="RuleBase" id="RU000461"/>
    </source>
</evidence>
<dbReference type="Gene3D" id="1.10.630.10">
    <property type="entry name" value="Cytochrome P450"/>
    <property type="match status" value="1"/>
</dbReference>
<keyword evidence="2" id="KW-0479">Metal-binding</keyword>
<dbReference type="PANTHER" id="PTHR46696:SF1">
    <property type="entry name" value="CYTOCHROME P450 YJIB-RELATED"/>
    <property type="match status" value="1"/>
</dbReference>
<comment type="similarity">
    <text evidence="1 2">Belongs to the cytochrome P450 family.</text>
</comment>
<dbReference type="PRINTS" id="PR00359">
    <property type="entry name" value="BP450"/>
</dbReference>
<dbReference type="PROSITE" id="PS00086">
    <property type="entry name" value="CYTOCHROME_P450"/>
    <property type="match status" value="1"/>
</dbReference>
<dbReference type="InterPro" id="IPR017972">
    <property type="entry name" value="Cyt_P450_CS"/>
</dbReference>
<organism evidence="3 4">
    <name type="scientific">Actinomadura algeriensis</name>
    <dbReference type="NCBI Taxonomy" id="1679523"/>
    <lineage>
        <taxon>Bacteria</taxon>
        <taxon>Bacillati</taxon>
        <taxon>Actinomycetota</taxon>
        <taxon>Actinomycetes</taxon>
        <taxon>Streptosporangiales</taxon>
        <taxon>Thermomonosporaceae</taxon>
        <taxon>Actinomadura</taxon>
    </lineage>
</organism>
<proteinExistence type="inferred from homology"/>
<keyword evidence="2" id="KW-0560">Oxidoreductase</keyword>
<keyword evidence="4" id="KW-1185">Reference proteome</keyword>
<keyword evidence="2" id="KW-0408">Iron</keyword>
<reference evidence="3 4" key="1">
    <citation type="submission" date="2020-10" db="EMBL/GenBank/DDBJ databases">
        <title>Sequencing the genomes of 1000 actinobacteria strains.</title>
        <authorList>
            <person name="Klenk H.-P."/>
        </authorList>
    </citation>
    <scope>NUCLEOTIDE SEQUENCE [LARGE SCALE GENOMIC DNA]</scope>
    <source>
        <strain evidence="3 4">DSM 46744</strain>
    </source>
</reference>
<keyword evidence="2" id="KW-0503">Monooxygenase</keyword>
<accession>A0ABR9JYR2</accession>
<evidence type="ECO:0000313" key="4">
    <source>
        <dbReference type="Proteomes" id="UP000627838"/>
    </source>
</evidence>
<dbReference type="InterPro" id="IPR001128">
    <property type="entry name" value="Cyt_P450"/>
</dbReference>
<keyword evidence="2" id="KW-0349">Heme</keyword>
<dbReference type="SUPFAM" id="SSF48264">
    <property type="entry name" value="Cytochrome P450"/>
    <property type="match status" value="1"/>
</dbReference>
<dbReference type="EMBL" id="JADBDZ010000001">
    <property type="protein sequence ID" value="MBE1535721.1"/>
    <property type="molecule type" value="Genomic_DNA"/>
</dbReference>
<evidence type="ECO:0000256" key="1">
    <source>
        <dbReference type="ARBA" id="ARBA00010617"/>
    </source>
</evidence>
<dbReference type="Proteomes" id="UP000627838">
    <property type="component" value="Unassembled WGS sequence"/>
</dbReference>
<comment type="caution">
    <text evidence="3">The sequence shown here is derived from an EMBL/GenBank/DDBJ whole genome shotgun (WGS) entry which is preliminary data.</text>
</comment>
<dbReference type="Pfam" id="PF00067">
    <property type="entry name" value="p450"/>
    <property type="match status" value="1"/>
</dbReference>
<dbReference type="InterPro" id="IPR002397">
    <property type="entry name" value="Cyt_P450_B"/>
</dbReference>
<protein>
    <submittedName>
        <fullName evidence="3">Cytochrome P450</fullName>
    </submittedName>
</protein>
<dbReference type="RefSeq" id="WP_192761870.1">
    <property type="nucleotide sequence ID" value="NZ_JADBDZ010000001.1"/>
</dbReference>